<keyword evidence="1" id="KW-0732">Signal</keyword>
<evidence type="ECO:0000256" key="3">
    <source>
        <dbReference type="SAM" id="MobiDB-lite"/>
    </source>
</evidence>
<evidence type="ECO:0000256" key="2">
    <source>
        <dbReference type="ARBA" id="ARBA00023157"/>
    </source>
</evidence>
<keyword evidence="5" id="KW-1185">Reference proteome</keyword>
<dbReference type="InterPro" id="IPR013098">
    <property type="entry name" value="Ig_I-set"/>
</dbReference>
<protein>
    <submittedName>
        <fullName evidence="6">Fasciclin-2-like</fullName>
    </submittedName>
</protein>
<evidence type="ECO:0000259" key="4">
    <source>
        <dbReference type="PROSITE" id="PS50835"/>
    </source>
</evidence>
<evidence type="ECO:0000313" key="5">
    <source>
        <dbReference type="Proteomes" id="UP000694865"/>
    </source>
</evidence>
<dbReference type="Pfam" id="PF07679">
    <property type="entry name" value="I-set"/>
    <property type="match status" value="2"/>
</dbReference>
<dbReference type="PANTHER" id="PTHR45080:SF8">
    <property type="entry name" value="IG-LIKE DOMAIN-CONTAINING PROTEIN"/>
    <property type="match status" value="1"/>
</dbReference>
<dbReference type="InterPro" id="IPR050958">
    <property type="entry name" value="Cell_Adh-Cytoskel_Orgn"/>
</dbReference>
<dbReference type="SMART" id="SM00408">
    <property type="entry name" value="IGc2"/>
    <property type="match status" value="1"/>
</dbReference>
<dbReference type="InterPro" id="IPR003599">
    <property type="entry name" value="Ig_sub"/>
</dbReference>
<dbReference type="InterPro" id="IPR003598">
    <property type="entry name" value="Ig_sub2"/>
</dbReference>
<accession>A0ABM0MYA7</accession>
<keyword evidence="2" id="KW-1015">Disulfide bond</keyword>
<name>A0ABM0MYA7_SACKO</name>
<feature type="domain" description="Ig-like" evidence="4">
    <location>
        <begin position="22"/>
        <end position="108"/>
    </location>
</feature>
<dbReference type="Gene3D" id="2.60.40.10">
    <property type="entry name" value="Immunoglobulins"/>
    <property type="match status" value="2"/>
</dbReference>
<gene>
    <name evidence="6" type="primary">LOC102803290</name>
</gene>
<dbReference type="InterPro" id="IPR013783">
    <property type="entry name" value="Ig-like_fold"/>
</dbReference>
<dbReference type="PROSITE" id="PS50835">
    <property type="entry name" value="IG_LIKE"/>
    <property type="match status" value="2"/>
</dbReference>
<dbReference type="CDD" id="cd00096">
    <property type="entry name" value="Ig"/>
    <property type="match status" value="1"/>
</dbReference>
<evidence type="ECO:0000256" key="1">
    <source>
        <dbReference type="ARBA" id="ARBA00022729"/>
    </source>
</evidence>
<dbReference type="InterPro" id="IPR007110">
    <property type="entry name" value="Ig-like_dom"/>
</dbReference>
<sequence>MPNTVMQAQINGNSYIDVCKKPIEFVEVPSPQFLTRGQEGFISCEVTGNPTPTIHWKFNHITHINDNEDYSIVDGGLVVNDVALHDAGTYTCRARVKKTGAVESKDIDVKVYEMPEFFQVPENKSGIEYSSVNLYCNAKGTPEPTLTWLFQGEELTDDEKYFIAQAKTRSRSLAQAKTRSRSLAQAKTRSRSLAQAKTRSRSLHRLIPDPGP</sequence>
<dbReference type="PANTHER" id="PTHR45080">
    <property type="entry name" value="CONTACTIN 5"/>
    <property type="match status" value="1"/>
</dbReference>
<evidence type="ECO:0000313" key="6">
    <source>
        <dbReference type="RefSeq" id="XP_006824998.1"/>
    </source>
</evidence>
<dbReference type="InterPro" id="IPR036179">
    <property type="entry name" value="Ig-like_dom_sf"/>
</dbReference>
<feature type="domain" description="Ig-like" evidence="4">
    <location>
        <begin position="115"/>
        <end position="154"/>
    </location>
</feature>
<dbReference type="Proteomes" id="UP000694865">
    <property type="component" value="Unplaced"/>
</dbReference>
<dbReference type="RefSeq" id="XP_006824998.1">
    <property type="nucleotide sequence ID" value="XM_006824935.1"/>
</dbReference>
<dbReference type="SMART" id="SM00409">
    <property type="entry name" value="IG"/>
    <property type="match status" value="1"/>
</dbReference>
<reference evidence="6" key="1">
    <citation type="submission" date="2025-08" db="UniProtKB">
        <authorList>
            <consortium name="RefSeq"/>
        </authorList>
    </citation>
    <scope>IDENTIFICATION</scope>
    <source>
        <tissue evidence="6">Testes</tissue>
    </source>
</reference>
<dbReference type="SUPFAM" id="SSF48726">
    <property type="entry name" value="Immunoglobulin"/>
    <property type="match status" value="2"/>
</dbReference>
<feature type="compositionally biased region" description="Polar residues" evidence="3">
    <location>
        <begin position="173"/>
        <end position="197"/>
    </location>
</feature>
<dbReference type="GeneID" id="102803290"/>
<feature type="region of interest" description="Disordered" evidence="3">
    <location>
        <begin position="173"/>
        <end position="212"/>
    </location>
</feature>
<proteinExistence type="predicted"/>
<organism evidence="5 6">
    <name type="scientific">Saccoglossus kowalevskii</name>
    <name type="common">Acorn worm</name>
    <dbReference type="NCBI Taxonomy" id="10224"/>
    <lineage>
        <taxon>Eukaryota</taxon>
        <taxon>Metazoa</taxon>
        <taxon>Hemichordata</taxon>
        <taxon>Enteropneusta</taxon>
        <taxon>Harrimaniidae</taxon>
        <taxon>Saccoglossus</taxon>
    </lineage>
</organism>